<reference evidence="3 4" key="1">
    <citation type="submission" date="2020-06" db="EMBL/GenBank/DDBJ databases">
        <title>The yeast mating-type switching endonuclease HO is a domesticated member of an unorthodox homing genetic element family.</title>
        <authorList>
            <person name="Coughlan A.Y."/>
            <person name="Lombardi L."/>
            <person name="Braun-Galleani S."/>
            <person name="Martos A.R."/>
            <person name="Galeote V."/>
            <person name="Bigey F."/>
            <person name="Dequin S."/>
            <person name="Byrne K.P."/>
            <person name="Wolfe K.H."/>
        </authorList>
    </citation>
    <scope>NUCLEOTIDE SEQUENCE [LARGE SCALE GENOMIC DNA]</scope>
    <source>
        <strain evidence="3 4">CBS2947</strain>
    </source>
</reference>
<name>A0A7H9HNS7_9SACH</name>
<sequence length="296" mass="33800">MTDGVKNDQDSGNETLENYLDGIFSNGLVENEEVDNKQGDTGKVELTRHNSSSSVSSSGSSSTYSIEISRTSPLISFSSGKKTRNKWKASEDFALLGMVLNYSHLLTFVEYFKPMKKFWIKISQALNEQYGFERNARQCHDRFKVLYAKALKIQDDIDEDDTYSGTLNSESKQLLLQIRNTFTFCKGNITLKSQPTLASTSNSTNDNPDLRSQPHDQTTETERNERETMHSYIFHVLSNLQEQIDLLRNHLRATDRKTQELATTLQDLISATQYQDDPHIIYTNNRSNNHDDSSRN</sequence>
<dbReference type="Proteomes" id="UP000510647">
    <property type="component" value="Chromosome 2"/>
</dbReference>
<feature type="compositionally biased region" description="Polar residues" evidence="1">
    <location>
        <begin position="195"/>
        <end position="207"/>
    </location>
</feature>
<feature type="domain" description="Myb-like" evidence="2">
    <location>
        <begin position="79"/>
        <end position="147"/>
    </location>
</feature>
<dbReference type="EMBL" id="CP059268">
    <property type="protein sequence ID" value="QLQ78953.1"/>
    <property type="molecule type" value="Genomic_DNA"/>
</dbReference>
<dbReference type="InterPro" id="IPR044822">
    <property type="entry name" value="Myb_DNA-bind_4"/>
</dbReference>
<dbReference type="OrthoDB" id="4036644at2759"/>
<evidence type="ECO:0000313" key="4">
    <source>
        <dbReference type="Proteomes" id="UP000510647"/>
    </source>
</evidence>
<accession>A0A7H9HNS7</accession>
<feature type="compositionally biased region" description="Basic and acidic residues" evidence="1">
    <location>
        <begin position="208"/>
        <end position="225"/>
    </location>
</feature>
<proteinExistence type="predicted"/>
<feature type="compositionally biased region" description="Low complexity" evidence="1">
    <location>
        <begin position="51"/>
        <end position="63"/>
    </location>
</feature>
<protein>
    <recommendedName>
        <fullName evidence="2">Myb-like domain-containing protein</fullName>
    </recommendedName>
</protein>
<feature type="region of interest" description="Disordered" evidence="1">
    <location>
        <begin position="195"/>
        <end position="225"/>
    </location>
</feature>
<evidence type="ECO:0000313" key="3">
    <source>
        <dbReference type="EMBL" id="QLQ78953.1"/>
    </source>
</evidence>
<dbReference type="Pfam" id="PF13837">
    <property type="entry name" value="Myb_DNA-bind_4"/>
    <property type="match status" value="1"/>
</dbReference>
<evidence type="ECO:0000256" key="1">
    <source>
        <dbReference type="SAM" id="MobiDB-lite"/>
    </source>
</evidence>
<gene>
    <name evidence="3" type="ORF">HG537_0B03000</name>
</gene>
<dbReference type="PROSITE" id="PS50090">
    <property type="entry name" value="MYB_LIKE"/>
    <property type="match status" value="1"/>
</dbReference>
<dbReference type="InterPro" id="IPR001005">
    <property type="entry name" value="SANT/Myb"/>
</dbReference>
<dbReference type="AlphaFoldDB" id="A0A7H9HNS7"/>
<feature type="region of interest" description="Disordered" evidence="1">
    <location>
        <begin position="43"/>
        <end position="63"/>
    </location>
</feature>
<evidence type="ECO:0000259" key="2">
    <source>
        <dbReference type="PROSITE" id="PS50090"/>
    </source>
</evidence>
<organism evidence="3 4">
    <name type="scientific">Torulaspora globosa</name>
    <dbReference type="NCBI Taxonomy" id="48254"/>
    <lineage>
        <taxon>Eukaryota</taxon>
        <taxon>Fungi</taxon>
        <taxon>Dikarya</taxon>
        <taxon>Ascomycota</taxon>
        <taxon>Saccharomycotina</taxon>
        <taxon>Saccharomycetes</taxon>
        <taxon>Saccharomycetales</taxon>
        <taxon>Saccharomycetaceae</taxon>
        <taxon>Torulaspora</taxon>
    </lineage>
</organism>
<keyword evidence="4" id="KW-1185">Reference proteome</keyword>